<dbReference type="Gene3D" id="3.30.910.20">
    <property type="entry name" value="Skp domain"/>
    <property type="match status" value="1"/>
</dbReference>
<dbReference type="GO" id="GO:0050821">
    <property type="term" value="P:protein stabilization"/>
    <property type="evidence" value="ECO:0007669"/>
    <property type="project" value="TreeGrafter"/>
</dbReference>
<dbReference type="EMBL" id="DVMY01000082">
    <property type="protein sequence ID" value="HIU37624.1"/>
    <property type="molecule type" value="Genomic_DNA"/>
</dbReference>
<feature type="chain" id="PRO_5038646238" evidence="4">
    <location>
        <begin position="20"/>
        <end position="164"/>
    </location>
</feature>
<reference evidence="5" key="2">
    <citation type="journal article" date="2021" name="PeerJ">
        <title>Extensive microbial diversity within the chicken gut microbiome revealed by metagenomics and culture.</title>
        <authorList>
            <person name="Gilroy R."/>
            <person name="Ravi A."/>
            <person name="Getino M."/>
            <person name="Pursley I."/>
            <person name="Horton D.L."/>
            <person name="Alikhan N.F."/>
            <person name="Baker D."/>
            <person name="Gharbi K."/>
            <person name="Hall N."/>
            <person name="Watson M."/>
            <person name="Adriaenssens E.M."/>
            <person name="Foster-Nyarko E."/>
            <person name="Jarju S."/>
            <person name="Secka A."/>
            <person name="Antonio M."/>
            <person name="Oren A."/>
            <person name="Chaudhuri R.R."/>
            <person name="La Ragione R."/>
            <person name="Hildebrand F."/>
            <person name="Pallen M.J."/>
        </authorList>
    </citation>
    <scope>NUCLEOTIDE SEQUENCE</scope>
    <source>
        <strain evidence="5">7463</strain>
    </source>
</reference>
<dbReference type="Proteomes" id="UP000824083">
    <property type="component" value="Unassembled WGS sequence"/>
</dbReference>
<evidence type="ECO:0000256" key="1">
    <source>
        <dbReference type="ARBA" id="ARBA00022729"/>
    </source>
</evidence>
<proteinExistence type="inferred from homology"/>
<keyword evidence="3" id="KW-0175">Coiled coil</keyword>
<dbReference type="InterPro" id="IPR005632">
    <property type="entry name" value="Chaperone_Skp"/>
</dbReference>
<evidence type="ECO:0000313" key="6">
    <source>
        <dbReference type="Proteomes" id="UP000824083"/>
    </source>
</evidence>
<feature type="coiled-coil region" evidence="3">
    <location>
        <begin position="31"/>
        <end position="119"/>
    </location>
</feature>
<dbReference type="SUPFAM" id="SSF111384">
    <property type="entry name" value="OmpH-like"/>
    <property type="match status" value="1"/>
</dbReference>
<dbReference type="PANTHER" id="PTHR35089:SF1">
    <property type="entry name" value="CHAPERONE PROTEIN SKP"/>
    <property type="match status" value="1"/>
</dbReference>
<dbReference type="SMART" id="SM00935">
    <property type="entry name" value="OmpH"/>
    <property type="match status" value="1"/>
</dbReference>
<name>A0A9D1IKB7_9BURK</name>
<dbReference type="InterPro" id="IPR024930">
    <property type="entry name" value="Skp_dom_sf"/>
</dbReference>
<protein>
    <submittedName>
        <fullName evidence="5">OmpH family outer membrane protein</fullName>
    </submittedName>
</protein>
<accession>A0A9D1IKB7</accession>
<evidence type="ECO:0000256" key="2">
    <source>
        <dbReference type="PIRNR" id="PIRNR002094"/>
    </source>
</evidence>
<dbReference type="AlphaFoldDB" id="A0A9D1IKB7"/>
<feature type="signal peptide" evidence="4">
    <location>
        <begin position="1"/>
        <end position="19"/>
    </location>
</feature>
<comment type="caution">
    <text evidence="5">The sequence shown here is derived from an EMBL/GenBank/DDBJ whole genome shotgun (WGS) entry which is preliminary data.</text>
</comment>
<keyword evidence="1 4" id="KW-0732">Signal</keyword>
<comment type="similarity">
    <text evidence="2">Belongs to the skp family.</text>
</comment>
<gene>
    <name evidence="5" type="ORF">IAC56_05060</name>
</gene>
<dbReference type="GO" id="GO:0051082">
    <property type="term" value="F:unfolded protein binding"/>
    <property type="evidence" value="ECO:0007669"/>
    <property type="project" value="InterPro"/>
</dbReference>
<organism evidence="5 6">
    <name type="scientific">Candidatus Aphodousia faecigallinarum</name>
    <dbReference type="NCBI Taxonomy" id="2840677"/>
    <lineage>
        <taxon>Bacteria</taxon>
        <taxon>Pseudomonadati</taxon>
        <taxon>Pseudomonadota</taxon>
        <taxon>Betaproteobacteria</taxon>
        <taxon>Burkholderiales</taxon>
        <taxon>Sutterellaceae</taxon>
        <taxon>Sutterellaceae incertae sedis</taxon>
        <taxon>Candidatus Aphodousia</taxon>
    </lineage>
</organism>
<sequence length="164" mass="18804">MLKKLVLASVLSMAMFTQAAVADTKIGVVNADRILRESAAAQSAQEKLQKEFANREKSLSVSAKALKADVEKYQKRMEKMSKSERLAEERKLADRERTLQRRERELREDLNRRRNEELQSILMRSNDIIRDIARKGKYDVILQEAVYVGPNVDITDQVIKALGK</sequence>
<dbReference type="GO" id="GO:0005829">
    <property type="term" value="C:cytosol"/>
    <property type="evidence" value="ECO:0007669"/>
    <property type="project" value="TreeGrafter"/>
</dbReference>
<dbReference type="PANTHER" id="PTHR35089">
    <property type="entry name" value="CHAPERONE PROTEIN SKP"/>
    <property type="match status" value="1"/>
</dbReference>
<evidence type="ECO:0000256" key="3">
    <source>
        <dbReference type="SAM" id="Coils"/>
    </source>
</evidence>
<dbReference type="PIRSF" id="PIRSF002094">
    <property type="entry name" value="OMP26_Skp"/>
    <property type="match status" value="1"/>
</dbReference>
<evidence type="ECO:0000313" key="5">
    <source>
        <dbReference type="EMBL" id="HIU37624.1"/>
    </source>
</evidence>
<dbReference type="Pfam" id="PF03938">
    <property type="entry name" value="OmpH"/>
    <property type="match status" value="1"/>
</dbReference>
<reference evidence="5" key="1">
    <citation type="submission" date="2020-10" db="EMBL/GenBank/DDBJ databases">
        <authorList>
            <person name="Gilroy R."/>
        </authorList>
    </citation>
    <scope>NUCLEOTIDE SEQUENCE</scope>
    <source>
        <strain evidence="5">7463</strain>
    </source>
</reference>
<evidence type="ECO:0000256" key="4">
    <source>
        <dbReference type="SAM" id="SignalP"/>
    </source>
</evidence>